<dbReference type="EMBL" id="WKLP01000019">
    <property type="protein sequence ID" value="MRY12534.1"/>
    <property type="molecule type" value="Genomic_DNA"/>
</dbReference>
<dbReference type="SUPFAM" id="SSF88946">
    <property type="entry name" value="Sigma2 domain of RNA polymerase sigma factors"/>
    <property type="match status" value="1"/>
</dbReference>
<keyword evidence="2" id="KW-0805">Transcription regulation</keyword>
<protein>
    <submittedName>
        <fullName evidence="7">RNA polymerase sigma-70 factor</fullName>
    </submittedName>
</protein>
<dbReference type="Pfam" id="PF04542">
    <property type="entry name" value="Sigma70_r2"/>
    <property type="match status" value="1"/>
</dbReference>
<dbReference type="Pfam" id="PF08281">
    <property type="entry name" value="Sigma70_r4_2"/>
    <property type="match status" value="1"/>
</dbReference>
<accession>A0A6G1ZEZ2</accession>
<reference evidence="7" key="1">
    <citation type="journal article" date="2019" name="Nat. Med.">
        <title>A library of human gut bacterial isolates paired with longitudinal multiomics data enables mechanistic microbiome research.</title>
        <authorList>
            <person name="Poyet M."/>
            <person name="Groussin M."/>
            <person name="Gibbons S.M."/>
            <person name="Avila-Pacheco J."/>
            <person name="Jiang X."/>
            <person name="Kearney S.M."/>
            <person name="Perrotta A.R."/>
            <person name="Berdy B."/>
            <person name="Zhao S."/>
            <person name="Lieberman T.D."/>
            <person name="Swanson P.K."/>
            <person name="Smith M."/>
            <person name="Roesemann S."/>
            <person name="Alexander J.E."/>
            <person name="Rich S.A."/>
            <person name="Livny J."/>
            <person name="Vlamakis H."/>
            <person name="Clish C."/>
            <person name="Bullock K."/>
            <person name="Deik A."/>
            <person name="Scott J."/>
            <person name="Pierce K.A."/>
            <person name="Xavier R.J."/>
            <person name="Alm E.J."/>
        </authorList>
    </citation>
    <scope>NUCLEOTIDE SEQUENCE</scope>
    <source>
        <strain evidence="7">BIOML-A4</strain>
    </source>
</reference>
<dbReference type="GO" id="GO:0003677">
    <property type="term" value="F:DNA binding"/>
    <property type="evidence" value="ECO:0007669"/>
    <property type="project" value="InterPro"/>
</dbReference>
<dbReference type="InterPro" id="IPR014327">
    <property type="entry name" value="RNA_pol_sigma70_bacteroid"/>
</dbReference>
<evidence type="ECO:0000256" key="4">
    <source>
        <dbReference type="ARBA" id="ARBA00023163"/>
    </source>
</evidence>
<evidence type="ECO:0000259" key="5">
    <source>
        <dbReference type="Pfam" id="PF04542"/>
    </source>
</evidence>
<evidence type="ECO:0000256" key="2">
    <source>
        <dbReference type="ARBA" id="ARBA00023015"/>
    </source>
</evidence>
<comment type="caution">
    <text evidence="7">The sequence shown here is derived from an EMBL/GenBank/DDBJ whole genome shotgun (WGS) entry which is preliminary data.</text>
</comment>
<name>A0A6G1ZEZ2_9BACT</name>
<dbReference type="AlphaFoldDB" id="A0A6G1ZEZ2"/>
<dbReference type="InterPro" id="IPR036388">
    <property type="entry name" value="WH-like_DNA-bd_sf"/>
</dbReference>
<comment type="similarity">
    <text evidence="1">Belongs to the sigma-70 factor family. ECF subfamily.</text>
</comment>
<dbReference type="Gene3D" id="1.10.10.10">
    <property type="entry name" value="Winged helix-like DNA-binding domain superfamily/Winged helix DNA-binding domain"/>
    <property type="match status" value="1"/>
</dbReference>
<dbReference type="InterPro" id="IPR013325">
    <property type="entry name" value="RNA_pol_sigma_r2"/>
</dbReference>
<feature type="domain" description="RNA polymerase sigma factor 70 region 4 type 2" evidence="6">
    <location>
        <begin position="119"/>
        <end position="169"/>
    </location>
</feature>
<evidence type="ECO:0000256" key="3">
    <source>
        <dbReference type="ARBA" id="ARBA00023082"/>
    </source>
</evidence>
<dbReference type="PANTHER" id="PTHR43133">
    <property type="entry name" value="RNA POLYMERASE ECF-TYPE SIGMA FACTO"/>
    <property type="match status" value="1"/>
</dbReference>
<feature type="domain" description="RNA polymerase sigma-70 region 2" evidence="5">
    <location>
        <begin position="25"/>
        <end position="79"/>
    </location>
</feature>
<dbReference type="PANTHER" id="PTHR43133:SF46">
    <property type="entry name" value="RNA POLYMERASE SIGMA-70 FACTOR ECF SUBFAMILY"/>
    <property type="match status" value="1"/>
</dbReference>
<proteinExistence type="inferred from homology"/>
<dbReference type="NCBIfam" id="TIGR02937">
    <property type="entry name" value="sigma70-ECF"/>
    <property type="match status" value="1"/>
</dbReference>
<dbReference type="InterPro" id="IPR039425">
    <property type="entry name" value="RNA_pol_sigma-70-like"/>
</dbReference>
<dbReference type="InterPro" id="IPR007627">
    <property type="entry name" value="RNA_pol_sigma70_r2"/>
</dbReference>
<evidence type="ECO:0000256" key="1">
    <source>
        <dbReference type="ARBA" id="ARBA00010641"/>
    </source>
</evidence>
<dbReference type="NCBIfam" id="TIGR02985">
    <property type="entry name" value="Sig70_bacteroi1"/>
    <property type="match status" value="1"/>
</dbReference>
<dbReference type="InterPro" id="IPR013249">
    <property type="entry name" value="RNA_pol_sigma70_r4_t2"/>
</dbReference>
<dbReference type="GO" id="GO:0016987">
    <property type="term" value="F:sigma factor activity"/>
    <property type="evidence" value="ECO:0007669"/>
    <property type="project" value="UniProtKB-KW"/>
</dbReference>
<organism evidence="7">
    <name type="scientific">Parabacteroides goldsteinii</name>
    <dbReference type="NCBI Taxonomy" id="328812"/>
    <lineage>
        <taxon>Bacteria</taxon>
        <taxon>Pseudomonadati</taxon>
        <taxon>Bacteroidota</taxon>
        <taxon>Bacteroidia</taxon>
        <taxon>Bacteroidales</taxon>
        <taxon>Tannerellaceae</taxon>
        <taxon>Parabacteroides</taxon>
    </lineage>
</organism>
<keyword evidence="3" id="KW-0731">Sigma factor</keyword>
<evidence type="ECO:0000259" key="6">
    <source>
        <dbReference type="Pfam" id="PF08281"/>
    </source>
</evidence>
<dbReference type="Gene3D" id="1.10.1740.10">
    <property type="match status" value="1"/>
</dbReference>
<evidence type="ECO:0000313" key="7">
    <source>
        <dbReference type="EMBL" id="MRY12534.1"/>
    </source>
</evidence>
<keyword evidence="4" id="KW-0804">Transcription</keyword>
<sequence>MGEQQTESSLFSTLFGQFKEPFILFANSYVRDMAAAEDIYMEAIIQYWEKRKELPADTNIPGYILTTVKNKSLNHLRHQTIRTDVEDQLYDHRQRELNFRISSLESCDPSDLFTVEVKEIIRKTLNELPEQTRAIFFKSRYESKTNREIAAELEVSIKTVEFHISKALKLFRSRLKDYLPALLILTGISDF</sequence>
<dbReference type="RefSeq" id="WP_081615924.1">
    <property type="nucleotide sequence ID" value="NZ_CAJSYT010000018.1"/>
</dbReference>
<dbReference type="InterPro" id="IPR014284">
    <property type="entry name" value="RNA_pol_sigma-70_dom"/>
</dbReference>
<dbReference type="SUPFAM" id="SSF88659">
    <property type="entry name" value="Sigma3 and sigma4 domains of RNA polymerase sigma factors"/>
    <property type="match status" value="1"/>
</dbReference>
<gene>
    <name evidence="7" type="ORF">GKE01_13805</name>
</gene>
<dbReference type="InterPro" id="IPR013324">
    <property type="entry name" value="RNA_pol_sigma_r3/r4-like"/>
</dbReference>
<dbReference type="GO" id="GO:0006352">
    <property type="term" value="P:DNA-templated transcription initiation"/>
    <property type="evidence" value="ECO:0007669"/>
    <property type="project" value="InterPro"/>
</dbReference>